<evidence type="ECO:0000313" key="2">
    <source>
        <dbReference type="EMBL" id="DAB38261.1"/>
    </source>
</evidence>
<protein>
    <submittedName>
        <fullName evidence="2">AMMECR1 domain-containing protein</fullName>
    </submittedName>
</protein>
<accession>A0A2D3WAB5</accession>
<gene>
    <name evidence="2" type="ORF">CFH83_06830</name>
</gene>
<evidence type="ECO:0000259" key="1">
    <source>
        <dbReference type="PROSITE" id="PS51112"/>
    </source>
</evidence>
<name>A0A2D3WAB5_9BACT</name>
<dbReference type="InterPro" id="IPR002733">
    <property type="entry name" value="AMMECR1_domain"/>
</dbReference>
<dbReference type="AlphaFoldDB" id="A0A2D3WAB5"/>
<dbReference type="InterPro" id="IPR027485">
    <property type="entry name" value="AMMECR1_N"/>
</dbReference>
<dbReference type="InterPro" id="IPR036071">
    <property type="entry name" value="AMMECR1_dom_sf"/>
</dbReference>
<dbReference type="SUPFAM" id="SSF143447">
    <property type="entry name" value="AMMECR1-like"/>
    <property type="match status" value="1"/>
</dbReference>
<reference evidence="2 3" key="1">
    <citation type="journal article" date="2017" name="Front. Microbiol.">
        <title>Comparative Genomic Analysis of the Class Epsilonproteobacteria and Proposed Reclassification to Epsilonbacteraeota (phyl. nov.).</title>
        <authorList>
            <person name="Waite D.W."/>
            <person name="Vanwonterghem I."/>
            <person name="Rinke C."/>
            <person name="Parks D.H."/>
            <person name="Zhang Y."/>
            <person name="Takai K."/>
            <person name="Sievert S.M."/>
            <person name="Simon J."/>
            <person name="Campbell B.J."/>
            <person name="Hanson T.E."/>
            <person name="Woyke T."/>
            <person name="Klotz M.G."/>
            <person name="Hugenholtz P."/>
        </authorList>
    </citation>
    <scope>NUCLEOTIDE SEQUENCE [LARGE SCALE GENOMIC DNA]</scope>
    <source>
        <strain evidence="2">UBA12443</strain>
    </source>
</reference>
<dbReference type="EMBL" id="DLUI01000099">
    <property type="protein sequence ID" value="DAB38261.1"/>
    <property type="molecule type" value="Genomic_DNA"/>
</dbReference>
<organism evidence="2 3">
    <name type="scientific">Sulfuricurvum kujiense</name>
    <dbReference type="NCBI Taxonomy" id="148813"/>
    <lineage>
        <taxon>Bacteria</taxon>
        <taxon>Pseudomonadati</taxon>
        <taxon>Campylobacterota</taxon>
        <taxon>Epsilonproteobacteria</taxon>
        <taxon>Campylobacterales</taxon>
        <taxon>Sulfurimonadaceae</taxon>
        <taxon>Sulfuricurvum</taxon>
    </lineage>
</organism>
<proteinExistence type="predicted"/>
<dbReference type="RefSeq" id="WP_294893404.1">
    <property type="nucleotide sequence ID" value="NZ_DLUI01000099.1"/>
</dbReference>
<comment type="caution">
    <text evidence="2">The sequence shown here is derived from an EMBL/GenBank/DDBJ whole genome shotgun (WGS) entry which is preliminary data.</text>
</comment>
<dbReference type="Proteomes" id="UP000228859">
    <property type="component" value="Unassembled WGS sequence"/>
</dbReference>
<sequence>MSQSVLLTIARASIEEVLQGDNSINRSELLEQYPILREPMATQITLYLGNKIRGIAKSKTVERSLLEDIIYNAKIAAFEDEDFDPLVTSEYLHATIQLTVFSPDGELSHQSEPIVKE</sequence>
<evidence type="ECO:0000313" key="3">
    <source>
        <dbReference type="Proteomes" id="UP000228859"/>
    </source>
</evidence>
<feature type="domain" description="AMMECR1" evidence="1">
    <location>
        <begin position="1"/>
        <end position="117"/>
    </location>
</feature>
<dbReference type="Pfam" id="PF01871">
    <property type="entry name" value="AMMECR1"/>
    <property type="match status" value="1"/>
</dbReference>
<dbReference type="Gene3D" id="3.30.700.20">
    <property type="entry name" value="Hypothetical protein ph0010, domain 1"/>
    <property type="match status" value="1"/>
</dbReference>
<dbReference type="PROSITE" id="PS51112">
    <property type="entry name" value="AMMECR1"/>
    <property type="match status" value="1"/>
</dbReference>